<gene>
    <name evidence="4" type="ORF">S01H1_57216</name>
</gene>
<sequence>AITYSEPPEPADAELSQSAWEKAEAAKEKPTLPKPILDLAKLADDKRSPEQKTQLHNYYLRRVHKNTRDRFTALNERIDTLEEERNRIRGQIVTTPIMRELPKEKHRTTRLLNRGNFLAPGDEVQPGVPESLHPLGEGPRDRLALARWLVDAKNPLTARVTVNRLWGQLFGIGIVETSEDFGVQGEMPSHPHLLDWLATEMIRQEWDIKATLKLIVTSATYQQSSAVTPEAQAADPFNRLLTHGPCFRLDAEMIRDQ</sequence>
<proteinExistence type="predicted"/>
<feature type="region of interest" description="Disordered" evidence="2">
    <location>
        <begin position="1"/>
        <end position="33"/>
    </location>
</feature>
<feature type="compositionally biased region" description="Basic and acidic residues" evidence="2">
    <location>
        <begin position="21"/>
        <end position="31"/>
    </location>
</feature>
<feature type="non-terminal residue" evidence="4">
    <location>
        <position position="257"/>
    </location>
</feature>
<dbReference type="InterPro" id="IPR022655">
    <property type="entry name" value="DUF1553"/>
</dbReference>
<keyword evidence="1" id="KW-0175">Coiled coil</keyword>
<feature type="non-terminal residue" evidence="4">
    <location>
        <position position="1"/>
    </location>
</feature>
<dbReference type="Pfam" id="PF07587">
    <property type="entry name" value="PSD1"/>
    <property type="match status" value="1"/>
</dbReference>
<evidence type="ECO:0000313" key="4">
    <source>
        <dbReference type="EMBL" id="GAG24829.1"/>
    </source>
</evidence>
<accession>X0W202</accession>
<reference evidence="4" key="1">
    <citation type="journal article" date="2014" name="Front. Microbiol.">
        <title>High frequency of phylogenetically diverse reductive dehalogenase-homologous genes in deep subseafloor sedimentary metagenomes.</title>
        <authorList>
            <person name="Kawai M."/>
            <person name="Futagami T."/>
            <person name="Toyoda A."/>
            <person name="Takaki Y."/>
            <person name="Nishi S."/>
            <person name="Hori S."/>
            <person name="Arai W."/>
            <person name="Tsubouchi T."/>
            <person name="Morono Y."/>
            <person name="Uchiyama I."/>
            <person name="Ito T."/>
            <person name="Fujiyama A."/>
            <person name="Inagaki F."/>
            <person name="Takami H."/>
        </authorList>
    </citation>
    <scope>NUCLEOTIDE SEQUENCE</scope>
    <source>
        <strain evidence="4">Expedition CK06-06</strain>
    </source>
</reference>
<dbReference type="PANTHER" id="PTHR35889:SF3">
    <property type="entry name" value="F-BOX DOMAIN-CONTAINING PROTEIN"/>
    <property type="match status" value="1"/>
</dbReference>
<feature type="coiled-coil region" evidence="1">
    <location>
        <begin position="64"/>
        <end position="91"/>
    </location>
</feature>
<comment type="caution">
    <text evidence="4">The sequence shown here is derived from an EMBL/GenBank/DDBJ whole genome shotgun (WGS) entry which is preliminary data.</text>
</comment>
<evidence type="ECO:0000256" key="1">
    <source>
        <dbReference type="SAM" id="Coils"/>
    </source>
</evidence>
<evidence type="ECO:0000259" key="3">
    <source>
        <dbReference type="Pfam" id="PF07587"/>
    </source>
</evidence>
<dbReference type="PANTHER" id="PTHR35889">
    <property type="entry name" value="CYCLOINULO-OLIGOSACCHARIDE FRUCTANOTRANSFERASE-RELATED"/>
    <property type="match status" value="1"/>
</dbReference>
<evidence type="ECO:0000256" key="2">
    <source>
        <dbReference type="SAM" id="MobiDB-lite"/>
    </source>
</evidence>
<organism evidence="4">
    <name type="scientific">marine sediment metagenome</name>
    <dbReference type="NCBI Taxonomy" id="412755"/>
    <lineage>
        <taxon>unclassified sequences</taxon>
        <taxon>metagenomes</taxon>
        <taxon>ecological metagenomes</taxon>
    </lineage>
</organism>
<dbReference type="AlphaFoldDB" id="X0W202"/>
<feature type="domain" description="DUF1553" evidence="3">
    <location>
        <begin position="141"/>
        <end position="257"/>
    </location>
</feature>
<protein>
    <recommendedName>
        <fullName evidence="3">DUF1553 domain-containing protein</fullName>
    </recommendedName>
</protein>
<name>X0W202_9ZZZZ</name>
<dbReference type="EMBL" id="BARS01037307">
    <property type="protein sequence ID" value="GAG24829.1"/>
    <property type="molecule type" value="Genomic_DNA"/>
</dbReference>